<dbReference type="AlphaFoldDB" id="A0A644WQW1"/>
<protein>
    <submittedName>
        <fullName evidence="1">Uncharacterized protein</fullName>
    </submittedName>
</protein>
<gene>
    <name evidence="1" type="ORF">SDC9_52206</name>
</gene>
<sequence>MKKILISLTMVFGIIVMVNGQELVSKKGFTILPESGDYVIGFNAVPVVDFFLNSVNIMNNTGQTSQHPGYVPGFNQVLVGKYFLEDNKAIRGKLAINSGSAKTSTFFDNPFDVTLYPTDPDQWGELEDISKVSATNIIIGGGMEFRRGHNRVQGFYGGELLLGFMGNSVSNTWAVEMNNESVTNGYTNGNGSALIGRVIEQKSGMAMTIGLRGFAGIEYFFAPKISLAAEFGWGFGMTTNPRGSQTVENWDATALAPEEVTNEGATSGSGMGFAVDNGIGQTLAPSAALIMYFHF</sequence>
<proteinExistence type="predicted"/>
<name>A0A644WQW1_9ZZZZ</name>
<evidence type="ECO:0000313" key="1">
    <source>
        <dbReference type="EMBL" id="MPM05911.1"/>
    </source>
</evidence>
<dbReference type="EMBL" id="VSSQ01001177">
    <property type="protein sequence ID" value="MPM05911.1"/>
    <property type="molecule type" value="Genomic_DNA"/>
</dbReference>
<organism evidence="1">
    <name type="scientific">bioreactor metagenome</name>
    <dbReference type="NCBI Taxonomy" id="1076179"/>
    <lineage>
        <taxon>unclassified sequences</taxon>
        <taxon>metagenomes</taxon>
        <taxon>ecological metagenomes</taxon>
    </lineage>
</organism>
<reference evidence="1" key="1">
    <citation type="submission" date="2019-08" db="EMBL/GenBank/DDBJ databases">
        <authorList>
            <person name="Kucharzyk K."/>
            <person name="Murdoch R.W."/>
            <person name="Higgins S."/>
            <person name="Loffler F."/>
        </authorList>
    </citation>
    <scope>NUCLEOTIDE SEQUENCE</scope>
</reference>
<comment type="caution">
    <text evidence="1">The sequence shown here is derived from an EMBL/GenBank/DDBJ whole genome shotgun (WGS) entry which is preliminary data.</text>
</comment>
<accession>A0A644WQW1</accession>